<dbReference type="EMBL" id="JAQOSK010000030">
    <property type="protein sequence ID" value="MDC2961103.1"/>
    <property type="molecule type" value="Genomic_DNA"/>
</dbReference>
<evidence type="ECO:0000313" key="2">
    <source>
        <dbReference type="Proteomes" id="UP001221328"/>
    </source>
</evidence>
<reference evidence="1 2" key="1">
    <citation type="journal article" date="2015" name="Int. J. Syst. Evol. Microbiol.">
        <title>Streptomyces gilvifuscus sp. nov., an actinomycete that produces antibacterial compounds isolated from soil.</title>
        <authorList>
            <person name="Nguyen T.M."/>
            <person name="Kim J."/>
        </authorList>
    </citation>
    <scope>NUCLEOTIDE SEQUENCE [LARGE SCALE GENOMIC DNA]</scope>
    <source>
        <strain evidence="1 2">T113</strain>
    </source>
</reference>
<comment type="caution">
    <text evidence="1">The sequence shown here is derived from an EMBL/GenBank/DDBJ whole genome shotgun (WGS) entry which is preliminary data.</text>
</comment>
<dbReference type="Gene3D" id="1.10.620.20">
    <property type="entry name" value="Ribonucleotide Reductase, subunit A"/>
    <property type="match status" value="1"/>
</dbReference>
<sequence length="366" mass="40104">MSEASRAVLPAPGVNVARLPAAPGGPYQRLAREQLVPGTAAARPVLSTYASRFGRWDDLAGVRRKPQRRPVDPADLYFPPELYPVVSHPLVAARGPAVVRMLLLHRLYDYLDFTTELENLAVIPVAAKIARGASGLILPRQMRADAFKIVTDEAWHAQFSYDFTQELELVTGVPRGGGGIPAFVRRLDEIAAQLPPEVAGLEALVFSIVSETLISGILSELPRDERLPRPVRELVRDHAEDEGRHHVYFRSVLRHLWPALTLRERRAVGPHVPAIIQAFLTPDHTQVATRLAAVGLSDDEIVQVVTESWPEHELTLSVARSAAPAVRYFTEVGALDDSRTRYAFTAAGLLAGEADADTDPVEGTRS</sequence>
<dbReference type="Pfam" id="PF11583">
    <property type="entry name" value="AurF"/>
    <property type="match status" value="1"/>
</dbReference>
<dbReference type="RefSeq" id="WP_272179016.1">
    <property type="nucleotide sequence ID" value="NZ_JAQOSK010000030.1"/>
</dbReference>
<dbReference type="InterPro" id="IPR025859">
    <property type="entry name" value="AurF/CmlI"/>
</dbReference>
<gene>
    <name evidence="1" type="ORF">PO587_42440</name>
</gene>
<keyword evidence="2" id="KW-1185">Reference proteome</keyword>
<organism evidence="1 2">
    <name type="scientific">Streptomyces gilvifuscus</name>
    <dbReference type="NCBI Taxonomy" id="1550617"/>
    <lineage>
        <taxon>Bacteria</taxon>
        <taxon>Bacillati</taxon>
        <taxon>Actinomycetota</taxon>
        <taxon>Actinomycetes</taxon>
        <taxon>Kitasatosporales</taxon>
        <taxon>Streptomycetaceae</taxon>
        <taxon>Streptomyces</taxon>
    </lineage>
</organism>
<name>A0ABT5G8A5_9ACTN</name>
<evidence type="ECO:0000313" key="1">
    <source>
        <dbReference type="EMBL" id="MDC2961103.1"/>
    </source>
</evidence>
<dbReference type="InterPro" id="IPR012348">
    <property type="entry name" value="RNR-like"/>
</dbReference>
<protein>
    <submittedName>
        <fullName evidence="1">Diiron oxygenase</fullName>
    </submittedName>
</protein>
<proteinExistence type="predicted"/>
<dbReference type="Proteomes" id="UP001221328">
    <property type="component" value="Unassembled WGS sequence"/>
</dbReference>
<accession>A0ABT5G8A5</accession>